<dbReference type="OrthoDB" id="340915at2"/>
<evidence type="ECO:0000313" key="2">
    <source>
        <dbReference type="EMBL" id="PJZ71777.1"/>
    </source>
</evidence>
<evidence type="ECO:0000313" key="3">
    <source>
        <dbReference type="Proteomes" id="UP000231962"/>
    </source>
</evidence>
<accession>A0A2M9ZI83</accession>
<evidence type="ECO:0000313" key="1">
    <source>
        <dbReference type="EMBL" id="PJZ68230.1"/>
    </source>
</evidence>
<dbReference type="Proteomes" id="UP000231990">
    <property type="component" value="Unassembled WGS sequence"/>
</dbReference>
<gene>
    <name evidence="1" type="ORF">CH360_17400</name>
    <name evidence="2" type="ORF">CH373_17825</name>
</gene>
<dbReference type="Proteomes" id="UP000231962">
    <property type="component" value="Unassembled WGS sequence"/>
</dbReference>
<evidence type="ECO:0000313" key="4">
    <source>
        <dbReference type="Proteomes" id="UP000231990"/>
    </source>
</evidence>
<dbReference type="EMBL" id="NPDZ01000020">
    <property type="protein sequence ID" value="PJZ71777.1"/>
    <property type="molecule type" value="Genomic_DNA"/>
</dbReference>
<comment type="caution">
    <text evidence="2">The sequence shown here is derived from an EMBL/GenBank/DDBJ whole genome shotgun (WGS) entry which is preliminary data.</text>
</comment>
<keyword evidence="3" id="KW-1185">Reference proteome</keyword>
<sequence>MSRSIEYSVKDELYQPTLDWDKKGIGMLTGKEGIYNLALLWEYNFAASGLIVFNLDCAIRFNPFVLTEQARRRNIPPEPLLEQIIVRRAFTPYQILDSVQDISKNKWDGNTIYFFLAPCKQFFDPDVREDEGKFLLNKLFILLDDLHSLNYPILIVESLNYSHPTFRLLFPKLAEITSDLWELRVEKGYAYLKTRKTSSQQISPTMGFLGDF</sequence>
<dbReference type="AlphaFoldDB" id="A0A2M9ZI83"/>
<name>A0A2M9ZI83_9LEPT</name>
<protein>
    <submittedName>
        <fullName evidence="2">Uncharacterized protein</fullName>
    </submittedName>
</protein>
<proteinExistence type="predicted"/>
<dbReference type="RefSeq" id="WP_100715378.1">
    <property type="nucleotide sequence ID" value="NZ_NPDY01000029.1"/>
</dbReference>
<dbReference type="EMBL" id="NPDY01000029">
    <property type="protein sequence ID" value="PJZ68230.1"/>
    <property type="molecule type" value="Genomic_DNA"/>
</dbReference>
<reference evidence="3 4" key="1">
    <citation type="submission" date="2017-07" db="EMBL/GenBank/DDBJ databases">
        <title>Leptospira spp. isolated from tropical soils.</title>
        <authorList>
            <person name="Thibeaux R."/>
            <person name="Iraola G."/>
            <person name="Ferres I."/>
            <person name="Bierque E."/>
            <person name="Girault D."/>
            <person name="Soupe-Gilbert M.-E."/>
            <person name="Picardeau M."/>
            <person name="Goarant C."/>
        </authorList>
    </citation>
    <scope>NUCLEOTIDE SEQUENCE [LARGE SCALE GENOMIC DNA]</scope>
    <source>
        <strain evidence="2 4">FH1-B-B1</strain>
        <strain evidence="1 3">FH1-B-C1</strain>
    </source>
</reference>
<organism evidence="2 4">
    <name type="scientific">Leptospira perolatii</name>
    <dbReference type="NCBI Taxonomy" id="2023191"/>
    <lineage>
        <taxon>Bacteria</taxon>
        <taxon>Pseudomonadati</taxon>
        <taxon>Spirochaetota</taxon>
        <taxon>Spirochaetia</taxon>
        <taxon>Leptospirales</taxon>
        <taxon>Leptospiraceae</taxon>
        <taxon>Leptospira</taxon>
    </lineage>
</organism>